<dbReference type="CDD" id="cd06261">
    <property type="entry name" value="TM_PBP2"/>
    <property type="match status" value="1"/>
</dbReference>
<keyword evidence="6" id="KW-0764">Sulfate transport</keyword>
<evidence type="ECO:0000256" key="9">
    <source>
        <dbReference type="RuleBase" id="RU363032"/>
    </source>
</evidence>
<comment type="similarity">
    <text evidence="9">Belongs to the binding-protein-dependent transport system permease family.</text>
</comment>
<proteinExistence type="inferred from homology"/>
<dbReference type="InterPro" id="IPR035906">
    <property type="entry name" value="MetI-like_sf"/>
</dbReference>
<comment type="subcellular location">
    <subcellularLocation>
        <location evidence="9">Cell membrane</location>
        <topology evidence="9">Multi-pass membrane protein</topology>
    </subcellularLocation>
    <subcellularLocation>
        <location evidence="1">Membrane</location>
        <topology evidence="1">Multi-pass membrane protein</topology>
    </subcellularLocation>
</comment>
<dbReference type="PANTHER" id="PTHR30406:SF8">
    <property type="entry name" value="SULFATE TRANSPORT SYSTEM PERMEASE PROTEIN CYST"/>
    <property type="match status" value="1"/>
</dbReference>
<sequence>MKGKFAVNKIFHYILFMIFILVFIFLTSPIIMLIIKGAAAVPVCLKSKEIRFSIFLSLRTSVISTVFCIVTAIPSAYFIFKTEKFKKIIIQILCIPMSLPHIVSGIALLLLFGRMGIGDFLNNYLNIDFIFTRQGIILAQIFVNLPFAVKQTVTAFEDINKKVLFVAKTLGCNDIQVFLYIILPLLKNTLLSVIIMTWTRALGEYGAVIMVAGATKMKTEIIPTSIMLNMSTGDLDLAIGISAVLIIISISCMLIFEYLFNKGKKYAEN</sequence>
<gene>
    <name evidence="11" type="ordered locus">Sterm_3265</name>
</gene>
<dbReference type="Proteomes" id="UP000000845">
    <property type="component" value="Chromosome"/>
</dbReference>
<protein>
    <submittedName>
        <fullName evidence="11">Binding-protein-dependent transport systems inner membrane component</fullName>
    </submittedName>
</protein>
<dbReference type="KEGG" id="str:Sterm_3265"/>
<dbReference type="GO" id="GO:0005886">
    <property type="term" value="C:plasma membrane"/>
    <property type="evidence" value="ECO:0007669"/>
    <property type="project" value="UniProtKB-SubCell"/>
</dbReference>
<feature type="transmembrane region" description="Helical" evidence="9">
    <location>
        <begin position="12"/>
        <end position="35"/>
    </location>
</feature>
<dbReference type="InterPro" id="IPR000515">
    <property type="entry name" value="MetI-like"/>
</dbReference>
<keyword evidence="4 9" id="KW-0812">Transmembrane</keyword>
<feature type="transmembrane region" description="Helical" evidence="9">
    <location>
        <begin position="137"/>
        <end position="156"/>
    </location>
</feature>
<dbReference type="SUPFAM" id="SSF161098">
    <property type="entry name" value="MetI-like"/>
    <property type="match status" value="1"/>
</dbReference>
<name>D1APS2_SEBTE</name>
<evidence type="ECO:0000256" key="1">
    <source>
        <dbReference type="ARBA" id="ARBA00004141"/>
    </source>
</evidence>
<feature type="transmembrane region" description="Helical" evidence="9">
    <location>
        <begin position="55"/>
        <end position="80"/>
    </location>
</feature>
<feature type="transmembrane region" description="Helical" evidence="9">
    <location>
        <begin position="177"/>
        <end position="198"/>
    </location>
</feature>
<keyword evidence="12" id="KW-1185">Reference proteome</keyword>
<dbReference type="EMBL" id="CP001739">
    <property type="protein sequence ID" value="ACZ10106.1"/>
    <property type="molecule type" value="Genomic_DNA"/>
</dbReference>
<dbReference type="GO" id="GO:0015419">
    <property type="term" value="F:ABC-type sulfate transporter activity"/>
    <property type="evidence" value="ECO:0007669"/>
    <property type="project" value="InterPro"/>
</dbReference>
<evidence type="ECO:0000259" key="10">
    <source>
        <dbReference type="PROSITE" id="PS50928"/>
    </source>
</evidence>
<dbReference type="PROSITE" id="PS50928">
    <property type="entry name" value="ABC_TM1"/>
    <property type="match status" value="1"/>
</dbReference>
<keyword evidence="7 9" id="KW-0472">Membrane</keyword>
<keyword evidence="5 9" id="KW-1133">Transmembrane helix</keyword>
<dbReference type="AlphaFoldDB" id="D1APS2"/>
<evidence type="ECO:0000256" key="4">
    <source>
        <dbReference type="ARBA" id="ARBA00022692"/>
    </source>
</evidence>
<reference evidence="12" key="1">
    <citation type="submission" date="2009-09" db="EMBL/GenBank/DDBJ databases">
        <title>The complete chromosome of Sebaldella termitidis ATCC 33386.</title>
        <authorList>
            <consortium name="US DOE Joint Genome Institute (JGI-PGF)"/>
            <person name="Lucas S."/>
            <person name="Copeland A."/>
            <person name="Lapidus A."/>
            <person name="Glavina del Rio T."/>
            <person name="Dalin E."/>
            <person name="Tice H."/>
            <person name="Bruce D."/>
            <person name="Goodwin L."/>
            <person name="Pitluck S."/>
            <person name="Kyrpides N."/>
            <person name="Mavromatis K."/>
            <person name="Ivanova N."/>
            <person name="Mikhailova N."/>
            <person name="Sims D."/>
            <person name="Meincke L."/>
            <person name="Brettin T."/>
            <person name="Detter J.C."/>
            <person name="Han C."/>
            <person name="Larimer F."/>
            <person name="Land M."/>
            <person name="Hauser L."/>
            <person name="Markowitz V."/>
            <person name="Cheng J.F."/>
            <person name="Hugenholtz P."/>
            <person name="Woyke T."/>
            <person name="Wu D."/>
            <person name="Eisen J.A."/>
        </authorList>
    </citation>
    <scope>NUCLEOTIDE SEQUENCE [LARGE SCALE GENOMIC DNA]</scope>
    <source>
        <strain evidence="12">ATCC 33386 / NCTC 11300</strain>
    </source>
</reference>
<evidence type="ECO:0000256" key="5">
    <source>
        <dbReference type="ARBA" id="ARBA00022989"/>
    </source>
</evidence>
<keyword evidence="3 9" id="KW-0813">Transport</keyword>
<evidence type="ECO:0000256" key="7">
    <source>
        <dbReference type="ARBA" id="ARBA00023136"/>
    </source>
</evidence>
<evidence type="ECO:0000256" key="2">
    <source>
        <dbReference type="ARBA" id="ARBA00011779"/>
    </source>
</evidence>
<reference evidence="11 12" key="2">
    <citation type="journal article" date="2010" name="Stand. Genomic Sci.">
        <title>Complete genome sequence of Sebaldella termitidis type strain (NCTC 11300).</title>
        <authorList>
            <person name="Harmon-Smith M."/>
            <person name="Celia L."/>
            <person name="Chertkov O."/>
            <person name="Lapidus A."/>
            <person name="Copeland A."/>
            <person name="Glavina Del Rio T."/>
            <person name="Nolan M."/>
            <person name="Lucas S."/>
            <person name="Tice H."/>
            <person name="Cheng J.F."/>
            <person name="Han C."/>
            <person name="Detter J.C."/>
            <person name="Bruce D."/>
            <person name="Goodwin L."/>
            <person name="Pitluck S."/>
            <person name="Pati A."/>
            <person name="Liolios K."/>
            <person name="Ivanova N."/>
            <person name="Mavromatis K."/>
            <person name="Mikhailova N."/>
            <person name="Chen A."/>
            <person name="Palaniappan K."/>
            <person name="Land M."/>
            <person name="Hauser L."/>
            <person name="Chang Y.J."/>
            <person name="Jeffries C.D."/>
            <person name="Brettin T."/>
            <person name="Goker M."/>
            <person name="Beck B."/>
            <person name="Bristow J."/>
            <person name="Eisen J.A."/>
            <person name="Markowitz V."/>
            <person name="Hugenholtz P."/>
            <person name="Kyrpides N.C."/>
            <person name="Klenk H.P."/>
            <person name="Chen F."/>
        </authorList>
    </citation>
    <scope>NUCLEOTIDE SEQUENCE [LARGE SCALE GENOMIC DNA]</scope>
    <source>
        <strain evidence="12">ATCC 33386 / NCTC 11300</strain>
    </source>
</reference>
<evidence type="ECO:0000256" key="6">
    <source>
        <dbReference type="ARBA" id="ARBA00023032"/>
    </source>
</evidence>
<dbReference type="InterPro" id="IPR005667">
    <property type="entry name" value="Sulph_transpt2"/>
</dbReference>
<evidence type="ECO:0000313" key="12">
    <source>
        <dbReference type="Proteomes" id="UP000000845"/>
    </source>
</evidence>
<dbReference type="eggNOG" id="COG0555">
    <property type="taxonomic scope" value="Bacteria"/>
</dbReference>
<evidence type="ECO:0000256" key="3">
    <source>
        <dbReference type="ARBA" id="ARBA00022448"/>
    </source>
</evidence>
<comment type="subunit">
    <text evidence="2">The complex is composed of two ATP-binding proteins (CysA), two transmembrane proteins (CysT and CysW) and a solute-binding protein (CysP).</text>
</comment>
<organism evidence="11 12">
    <name type="scientific">Sebaldella termitidis (strain ATCC 33386 / NCTC 11300)</name>
    <dbReference type="NCBI Taxonomy" id="526218"/>
    <lineage>
        <taxon>Bacteria</taxon>
        <taxon>Fusobacteriati</taxon>
        <taxon>Fusobacteriota</taxon>
        <taxon>Fusobacteriia</taxon>
        <taxon>Fusobacteriales</taxon>
        <taxon>Leptotrichiaceae</taxon>
        <taxon>Sebaldella</taxon>
    </lineage>
</organism>
<dbReference type="Gene3D" id="1.10.3720.10">
    <property type="entry name" value="MetI-like"/>
    <property type="match status" value="1"/>
</dbReference>
<feature type="transmembrane region" description="Helical" evidence="9">
    <location>
        <begin position="92"/>
        <end position="117"/>
    </location>
</feature>
<comment type="function">
    <text evidence="8">Part of the ABC transporter complex CysAWTP (TC 3.A.1.6.1) involved in sulfate/thiosulfate import. Probably responsible for the translocation of the substrate across the membrane.</text>
</comment>
<dbReference type="HOGENOM" id="CLU_016047_14_3_0"/>
<dbReference type="STRING" id="526218.Sterm_3265"/>
<dbReference type="PANTHER" id="PTHR30406">
    <property type="entry name" value="SULFATE TRANSPORT SYSTEM PERMEASE PROTEIN"/>
    <property type="match status" value="1"/>
</dbReference>
<evidence type="ECO:0000313" key="11">
    <source>
        <dbReference type="EMBL" id="ACZ10106.1"/>
    </source>
</evidence>
<feature type="domain" description="ABC transmembrane type-1" evidence="10">
    <location>
        <begin position="54"/>
        <end position="256"/>
    </location>
</feature>
<feature type="transmembrane region" description="Helical" evidence="9">
    <location>
        <begin position="237"/>
        <end position="260"/>
    </location>
</feature>
<evidence type="ECO:0000256" key="8">
    <source>
        <dbReference type="ARBA" id="ARBA00025323"/>
    </source>
</evidence>
<dbReference type="Pfam" id="PF00528">
    <property type="entry name" value="BPD_transp_1"/>
    <property type="match status" value="1"/>
</dbReference>
<accession>D1APS2</accession>